<sequence length="202" mass="21793">MIPQRPSILHGANGKSVITPLDPAQLRIMIWNNMQDNTLPLNPGAASITHGTPASRYSTAADALAALVDAAASAPQMEVSKPKESKHESVRSDENLARRAALEQQQQQQMESERRLVQSPYTSSSFSSSKSQSQPSPAVYSEAGKDKTAHTKSRYVEELKAHGKTTITAANFIDVIITQQIASDKDARERGSLSSNSSSSCK</sequence>
<feature type="region of interest" description="Disordered" evidence="1">
    <location>
        <begin position="74"/>
        <end position="150"/>
    </location>
</feature>
<name>A0A2G9S3Z7_AQUCT</name>
<feature type="region of interest" description="Disordered" evidence="1">
    <location>
        <begin position="181"/>
        <end position="202"/>
    </location>
</feature>
<gene>
    <name evidence="2" type="ORF">AB205_0082330</name>
</gene>
<evidence type="ECO:0000313" key="3">
    <source>
        <dbReference type="Proteomes" id="UP000228934"/>
    </source>
</evidence>
<dbReference type="Proteomes" id="UP000228934">
    <property type="component" value="Unassembled WGS sequence"/>
</dbReference>
<organism evidence="2 3">
    <name type="scientific">Aquarana catesbeiana</name>
    <name type="common">American bullfrog</name>
    <name type="synonym">Rana catesbeiana</name>
    <dbReference type="NCBI Taxonomy" id="8400"/>
    <lineage>
        <taxon>Eukaryota</taxon>
        <taxon>Metazoa</taxon>
        <taxon>Chordata</taxon>
        <taxon>Craniata</taxon>
        <taxon>Vertebrata</taxon>
        <taxon>Euteleostomi</taxon>
        <taxon>Amphibia</taxon>
        <taxon>Batrachia</taxon>
        <taxon>Anura</taxon>
        <taxon>Neobatrachia</taxon>
        <taxon>Ranoidea</taxon>
        <taxon>Ranidae</taxon>
        <taxon>Aquarana</taxon>
    </lineage>
</organism>
<proteinExistence type="predicted"/>
<feature type="non-terminal residue" evidence="2">
    <location>
        <position position="202"/>
    </location>
</feature>
<dbReference type="OrthoDB" id="10258692at2759"/>
<feature type="compositionally biased region" description="Low complexity" evidence="1">
    <location>
        <begin position="118"/>
        <end position="137"/>
    </location>
</feature>
<reference evidence="3" key="1">
    <citation type="journal article" date="2017" name="Nat. Commun.">
        <title>The North American bullfrog draft genome provides insight into hormonal regulation of long noncoding RNA.</title>
        <authorList>
            <person name="Hammond S.A."/>
            <person name="Warren R.L."/>
            <person name="Vandervalk B.P."/>
            <person name="Kucuk E."/>
            <person name="Khan H."/>
            <person name="Gibb E.A."/>
            <person name="Pandoh P."/>
            <person name="Kirk H."/>
            <person name="Zhao Y."/>
            <person name="Jones M."/>
            <person name="Mungall A.J."/>
            <person name="Coope R."/>
            <person name="Pleasance S."/>
            <person name="Moore R.A."/>
            <person name="Holt R.A."/>
            <person name="Round J.M."/>
            <person name="Ohora S."/>
            <person name="Walle B.V."/>
            <person name="Veldhoen N."/>
            <person name="Helbing C.C."/>
            <person name="Birol I."/>
        </authorList>
    </citation>
    <scope>NUCLEOTIDE SEQUENCE [LARGE SCALE GENOMIC DNA]</scope>
</reference>
<feature type="compositionally biased region" description="Basic and acidic residues" evidence="1">
    <location>
        <begin position="80"/>
        <end position="101"/>
    </location>
</feature>
<dbReference type="AlphaFoldDB" id="A0A2G9S3Z7"/>
<keyword evidence="3" id="KW-1185">Reference proteome</keyword>
<protein>
    <submittedName>
        <fullName evidence="2">Uncharacterized protein</fullName>
    </submittedName>
</protein>
<feature type="compositionally biased region" description="Low complexity" evidence="1">
    <location>
        <begin position="192"/>
        <end position="202"/>
    </location>
</feature>
<evidence type="ECO:0000313" key="2">
    <source>
        <dbReference type="EMBL" id="PIO34181.1"/>
    </source>
</evidence>
<accession>A0A2G9S3Z7</accession>
<evidence type="ECO:0000256" key="1">
    <source>
        <dbReference type="SAM" id="MobiDB-lite"/>
    </source>
</evidence>
<dbReference type="EMBL" id="KV928115">
    <property type="protein sequence ID" value="PIO34181.1"/>
    <property type="molecule type" value="Genomic_DNA"/>
</dbReference>